<evidence type="ECO:0000256" key="1">
    <source>
        <dbReference type="ARBA" id="ARBA00005395"/>
    </source>
</evidence>
<keyword evidence="8" id="KW-1185">Reference proteome</keyword>
<dbReference type="InterPro" id="IPR050680">
    <property type="entry name" value="YpeA/RimI_acetyltransf"/>
</dbReference>
<comment type="similarity">
    <text evidence="1">Belongs to the acetyltransferase family. RimI subfamily.</text>
</comment>
<dbReference type="CDD" id="cd04301">
    <property type="entry name" value="NAT_SF"/>
    <property type="match status" value="1"/>
</dbReference>
<keyword evidence="2" id="KW-0963">Cytoplasm</keyword>
<evidence type="ECO:0000256" key="5">
    <source>
        <dbReference type="SAM" id="MobiDB-lite"/>
    </source>
</evidence>
<dbReference type="PANTHER" id="PTHR43420:SF44">
    <property type="entry name" value="ACETYLTRANSFERASE YPEA"/>
    <property type="match status" value="1"/>
</dbReference>
<dbReference type="AlphaFoldDB" id="A0A1I2NP76"/>
<gene>
    <name evidence="7" type="ORF">SAMN04488025_11331</name>
</gene>
<dbReference type="OrthoDB" id="9794566at2"/>
<reference evidence="7 8" key="1">
    <citation type="submission" date="2016-10" db="EMBL/GenBank/DDBJ databases">
        <authorList>
            <person name="de Groot N.N."/>
        </authorList>
    </citation>
    <scope>NUCLEOTIDE SEQUENCE [LARGE SCALE GENOMIC DNA]</scope>
    <source>
        <strain evidence="7 8">DSM 44945</strain>
    </source>
</reference>
<dbReference type="InterPro" id="IPR006464">
    <property type="entry name" value="AcTrfase_RimI/Ard1"/>
</dbReference>
<dbReference type="PROSITE" id="PS51186">
    <property type="entry name" value="GNAT"/>
    <property type="match status" value="1"/>
</dbReference>
<dbReference type="Pfam" id="PF00583">
    <property type="entry name" value="Acetyltransf_1"/>
    <property type="match status" value="1"/>
</dbReference>
<dbReference type="RefSeq" id="WP_092038062.1">
    <property type="nucleotide sequence ID" value="NZ_FOOK01000013.1"/>
</dbReference>
<dbReference type="InterPro" id="IPR000182">
    <property type="entry name" value="GNAT_dom"/>
</dbReference>
<sequence length="175" mass="20201">MDRPHIVFRPMKLSDLPVIMEVERASFPTPWPRQAFYNELVHNRFARYSVIQVDGRVVGYCGLWLLLDEAHITNIAIHPNFRGRGLGKALLSYVMRQAKEWGAGKMTLEVRVSNKIAQRLYKKMGFEPSGIRPRYYTDNQEDAIIMWVTLHGNDEKTRQSPDQGEMPGSGNRNQL</sequence>
<proteinExistence type="inferred from homology"/>
<organism evidence="7 8">
    <name type="scientific">Planifilum fulgidum</name>
    <dbReference type="NCBI Taxonomy" id="201973"/>
    <lineage>
        <taxon>Bacteria</taxon>
        <taxon>Bacillati</taxon>
        <taxon>Bacillota</taxon>
        <taxon>Bacilli</taxon>
        <taxon>Bacillales</taxon>
        <taxon>Thermoactinomycetaceae</taxon>
        <taxon>Planifilum</taxon>
    </lineage>
</organism>
<dbReference type="Gene3D" id="3.40.630.30">
    <property type="match status" value="1"/>
</dbReference>
<evidence type="ECO:0000256" key="4">
    <source>
        <dbReference type="ARBA" id="ARBA00023315"/>
    </source>
</evidence>
<dbReference type="EMBL" id="FOOK01000013">
    <property type="protein sequence ID" value="SFG03487.1"/>
    <property type="molecule type" value="Genomic_DNA"/>
</dbReference>
<evidence type="ECO:0000313" key="7">
    <source>
        <dbReference type="EMBL" id="SFG03487.1"/>
    </source>
</evidence>
<dbReference type="GO" id="GO:0008080">
    <property type="term" value="F:N-acetyltransferase activity"/>
    <property type="evidence" value="ECO:0007669"/>
    <property type="project" value="InterPro"/>
</dbReference>
<dbReference type="NCBIfam" id="TIGR01575">
    <property type="entry name" value="rimI"/>
    <property type="match status" value="1"/>
</dbReference>
<dbReference type="SUPFAM" id="SSF55729">
    <property type="entry name" value="Acyl-CoA N-acyltransferases (Nat)"/>
    <property type="match status" value="1"/>
</dbReference>
<evidence type="ECO:0000256" key="2">
    <source>
        <dbReference type="ARBA" id="ARBA00022490"/>
    </source>
</evidence>
<evidence type="ECO:0000259" key="6">
    <source>
        <dbReference type="PROSITE" id="PS51186"/>
    </source>
</evidence>
<dbReference type="PANTHER" id="PTHR43420">
    <property type="entry name" value="ACETYLTRANSFERASE"/>
    <property type="match status" value="1"/>
</dbReference>
<dbReference type="Proteomes" id="UP000198661">
    <property type="component" value="Unassembled WGS sequence"/>
</dbReference>
<dbReference type="InterPro" id="IPR016181">
    <property type="entry name" value="Acyl_CoA_acyltransferase"/>
</dbReference>
<protein>
    <submittedName>
        <fullName evidence="7">Ribosomal-protein-alanine N-acetyltransferase</fullName>
    </submittedName>
</protein>
<keyword evidence="3 7" id="KW-0808">Transferase</keyword>
<accession>A0A1I2NP76</accession>
<evidence type="ECO:0000256" key="3">
    <source>
        <dbReference type="ARBA" id="ARBA00022679"/>
    </source>
</evidence>
<name>A0A1I2NP76_9BACL</name>
<dbReference type="STRING" id="201973.SAMN04488025_11331"/>
<feature type="domain" description="N-acetyltransferase" evidence="6">
    <location>
        <begin position="6"/>
        <end position="151"/>
    </location>
</feature>
<keyword evidence="4" id="KW-0012">Acyltransferase</keyword>
<feature type="region of interest" description="Disordered" evidence="5">
    <location>
        <begin position="154"/>
        <end position="175"/>
    </location>
</feature>
<evidence type="ECO:0000313" key="8">
    <source>
        <dbReference type="Proteomes" id="UP000198661"/>
    </source>
</evidence>